<proteinExistence type="predicted"/>
<keyword evidence="3" id="KW-1185">Reference proteome</keyword>
<reference evidence="2 3" key="1">
    <citation type="submission" date="2023-06" db="EMBL/GenBank/DDBJ databases">
        <authorList>
            <person name="Feng G."/>
            <person name="Li J."/>
            <person name="Zhu H."/>
        </authorList>
    </citation>
    <scope>NUCLEOTIDE SEQUENCE [LARGE SCALE GENOMIC DNA]</scope>
    <source>
        <strain evidence="2 3">RHCKG23</strain>
    </source>
</reference>
<comment type="caution">
    <text evidence="2">The sequence shown here is derived from an EMBL/GenBank/DDBJ whole genome shotgun (WGS) entry which is preliminary data.</text>
</comment>
<feature type="region of interest" description="Disordered" evidence="1">
    <location>
        <begin position="42"/>
        <end position="64"/>
    </location>
</feature>
<dbReference type="EMBL" id="JAUCML010000003">
    <property type="protein sequence ID" value="MDM7884814.1"/>
    <property type="molecule type" value="Genomic_DNA"/>
</dbReference>
<protein>
    <submittedName>
        <fullName evidence="2">Uncharacterized protein</fullName>
    </submittedName>
</protein>
<gene>
    <name evidence="2" type="ORF">QUG92_06810</name>
</gene>
<dbReference type="Proteomes" id="UP001237823">
    <property type="component" value="Unassembled WGS sequence"/>
</dbReference>
<accession>A0ABT7T5G6</accession>
<sequence>MREQQRDRPWGDDAFEDTRRPGLVATAWSILMRSVTTVLAGIDGRAHPRQLPLDPPQERTDYRP</sequence>
<evidence type="ECO:0000313" key="3">
    <source>
        <dbReference type="Proteomes" id="UP001237823"/>
    </source>
</evidence>
<dbReference type="RefSeq" id="WP_289458289.1">
    <property type="nucleotide sequence ID" value="NZ_JAUCML010000003.1"/>
</dbReference>
<evidence type="ECO:0000313" key="2">
    <source>
        <dbReference type="EMBL" id="MDM7884814.1"/>
    </source>
</evidence>
<evidence type="ECO:0000256" key="1">
    <source>
        <dbReference type="SAM" id="MobiDB-lite"/>
    </source>
</evidence>
<name>A0ABT7T5G6_9MICO</name>
<organism evidence="2 3">
    <name type="scientific">Curtobacterium citri</name>
    <dbReference type="NCBI Taxonomy" id="3055139"/>
    <lineage>
        <taxon>Bacteria</taxon>
        <taxon>Bacillati</taxon>
        <taxon>Actinomycetota</taxon>
        <taxon>Actinomycetes</taxon>
        <taxon>Micrococcales</taxon>
        <taxon>Microbacteriaceae</taxon>
        <taxon>Curtobacterium</taxon>
    </lineage>
</organism>